<organism evidence="11 12">
    <name type="scientific">Menidia menidia</name>
    <name type="common">Atlantic silverside</name>
    <dbReference type="NCBI Taxonomy" id="238744"/>
    <lineage>
        <taxon>Eukaryota</taxon>
        <taxon>Metazoa</taxon>
        <taxon>Chordata</taxon>
        <taxon>Craniata</taxon>
        <taxon>Vertebrata</taxon>
        <taxon>Euteleostomi</taxon>
        <taxon>Actinopterygii</taxon>
        <taxon>Neopterygii</taxon>
        <taxon>Teleostei</taxon>
        <taxon>Neoteleostei</taxon>
        <taxon>Acanthomorphata</taxon>
        <taxon>Ovalentaria</taxon>
        <taxon>Atherinomorphae</taxon>
        <taxon>Atheriniformes</taxon>
        <taxon>Atherinopsidae</taxon>
        <taxon>Menidiinae</taxon>
        <taxon>Menidia</taxon>
    </lineage>
</organism>
<comment type="catalytic activity">
    <reaction evidence="7">
        <text>S-methyl-5'-thioadenosine + phosphate = 5-(methylsulfanyl)-alpha-D-ribose 1-phosphate + adenine</text>
        <dbReference type="Rhea" id="RHEA:11852"/>
        <dbReference type="ChEBI" id="CHEBI:16708"/>
        <dbReference type="ChEBI" id="CHEBI:17509"/>
        <dbReference type="ChEBI" id="CHEBI:43474"/>
        <dbReference type="ChEBI" id="CHEBI:58533"/>
        <dbReference type="EC" id="2.4.2.28"/>
    </reaction>
</comment>
<feature type="binding site" evidence="7">
    <location>
        <position position="537"/>
    </location>
    <ligand>
        <name>phosphate</name>
        <dbReference type="ChEBI" id="CHEBI:43474"/>
    </ligand>
</feature>
<dbReference type="Proteomes" id="UP000677803">
    <property type="component" value="Unassembled WGS sequence"/>
</dbReference>
<dbReference type="InterPro" id="IPR000845">
    <property type="entry name" value="Nucleoside_phosphorylase_d"/>
</dbReference>
<dbReference type="EC" id="2.4.2.28" evidence="7"/>
<evidence type="ECO:0000256" key="5">
    <source>
        <dbReference type="ARBA" id="ARBA00023242"/>
    </source>
</evidence>
<evidence type="ECO:0000256" key="1">
    <source>
        <dbReference type="ARBA" id="ARBA00022490"/>
    </source>
</evidence>
<accession>A0A8S4B8S2</accession>
<keyword evidence="4 7" id="KW-0660">Purine salvage</keyword>
<proteinExistence type="inferred from homology"/>
<feature type="binding site" evidence="7">
    <location>
        <position position="716"/>
    </location>
    <ligand>
        <name>phosphate</name>
        <dbReference type="ChEBI" id="CHEBI:43474"/>
    </ligand>
</feature>
<feature type="binding site" evidence="7">
    <location>
        <begin position="579"/>
        <end position="580"/>
    </location>
    <ligand>
        <name>phosphate</name>
        <dbReference type="ChEBI" id="CHEBI:43474"/>
    </ligand>
</feature>
<reference evidence="11" key="1">
    <citation type="submission" date="2021-05" db="EMBL/GenBank/DDBJ databases">
        <authorList>
            <person name="Tigano A."/>
        </authorList>
    </citation>
    <scope>NUCLEOTIDE SEQUENCE</scope>
</reference>
<dbReference type="GO" id="GO:0006120">
    <property type="term" value="P:mitochondrial electron transport, NADH to ubiquinone"/>
    <property type="evidence" value="ECO:0007669"/>
    <property type="project" value="InterPro"/>
</dbReference>
<dbReference type="Pfam" id="PF26084">
    <property type="entry name" value="PWI_Topors"/>
    <property type="match status" value="1"/>
</dbReference>
<protein>
    <recommendedName>
        <fullName evidence="7">S-methyl-5'-thioadenosine phosphorylase</fullName>
        <ecNumber evidence="7">2.4.2.28</ecNumber>
    </recommendedName>
    <alternativeName>
        <fullName evidence="7">5'-methylthioadenosine phosphorylase</fullName>
        <shortName evidence="7">MTA phosphorylase</shortName>
        <shortName evidence="7">MTAP</shortName>
        <shortName evidence="7">MTAPase</shortName>
    </alternativeName>
</protein>
<dbReference type="PROSITE" id="PS01240">
    <property type="entry name" value="PNP_MTAP_2"/>
    <property type="match status" value="1"/>
</dbReference>
<feature type="compositionally biased region" description="Polar residues" evidence="8">
    <location>
        <begin position="365"/>
        <end position="378"/>
    </location>
</feature>
<name>A0A8S4B8S2_9TELE</name>
<comment type="subunit">
    <text evidence="7">Homotrimer.</text>
</comment>
<dbReference type="Pfam" id="PF09782">
    <property type="entry name" value="NDUF_B6"/>
    <property type="match status" value="1"/>
</dbReference>
<dbReference type="GO" id="GO:0005829">
    <property type="term" value="C:cytosol"/>
    <property type="evidence" value="ECO:0007669"/>
    <property type="project" value="TreeGrafter"/>
</dbReference>
<comment type="similarity">
    <text evidence="7">Belongs to the PNP/MTAP phosphorylase family. MTAP subfamily.</text>
</comment>
<dbReference type="InterPro" id="IPR035994">
    <property type="entry name" value="Nucleoside_phosphorylase_sf"/>
</dbReference>
<comment type="subcellular location">
    <subcellularLocation>
        <location evidence="7">Cytoplasm</location>
    </subcellularLocation>
    <subcellularLocation>
        <location evidence="7">Nucleus</location>
    </subcellularLocation>
</comment>
<dbReference type="Pfam" id="PF01048">
    <property type="entry name" value="PNP_UDP_1"/>
    <property type="match status" value="1"/>
</dbReference>
<sequence length="802" mass="90314">MSGYTPDEKLRVEQIAKLRRQWLKDQELSPREPVVQAKPPGAVAKFWASFLEPKSLWRLYTYKVYRGGVFTLTRLLIPAWLVHYYVKYHIAQRPYGIVELKPKLFPGDTILETGEVESIDHVRNQACPATEPEEWQKKKFGSDGVRFRYRTTVTGVHRQMRGRSSPPPDNGVMFETSTNLPLQRQDRYIRRMMLRLAAKRRAASEGRAVSNVREQEMINFRRELYRRGVRIRGVRDGGRCRDTSAEFYRRNPACLHRLIPWLKRELLVLYGAHGSLVNIVQHIIMSRITRYDMEDGAIQEELRPFLQGRTEHFLHEFISFAKSPFNMEAYDQHAVYDCPAPSSNEDSSSNSSVIAISEDDENSVDVDNQGDSTSTLSHSVWDDETPGPSYSTTAEQSRAEHLSVLDLESDTSSEDERQAVGPSPQPMSPHNQTDLTQEENEDRPPSEDDDCVIVGFVKPTVERTPELVQLSSDSESSIEETKELPQQPQHIRLTSCSPAASQSGTSHCNLVNSPLSVKKTVVMSSSLPIKIGIIGGSGLDDPDILEGRTERYVDTPYGKPSDALILGKIKNVECVLLARHGRQHTIMPTNVNYQANIWALREEGCTHLLVTTACGSLREEIQPGDIVIIDQFIDRTTKRPQTLFDGQATSPSGVCHIPMAEPFCNRTREVLVEVARSLGIKCHVRGTMLSIEGPRFSSRAESLMFRQWGADVINMTTVPEVVLAKEAGLCYASIAMATDYDCWKEHEEAVCVDNVLKTMKENANKASSILLTAIPQISQMDWAQTIKTLKSMAQSSVMLPKH</sequence>
<keyword evidence="1 7" id="KW-0963">Cytoplasm</keyword>
<dbReference type="AlphaFoldDB" id="A0A8S4B8S2"/>
<feature type="domain" description="Nucleoside phosphorylase" evidence="9">
    <location>
        <begin position="530"/>
        <end position="774"/>
    </location>
</feature>
<dbReference type="FunFam" id="3.40.50.1580:FF:000006">
    <property type="entry name" value="Purine nucleoside phosphorylase"/>
    <property type="match status" value="1"/>
</dbReference>
<feature type="region of interest" description="Disordered" evidence="8">
    <location>
        <begin position="156"/>
        <end position="175"/>
    </location>
</feature>
<dbReference type="GO" id="GO:0019509">
    <property type="term" value="P:L-methionine salvage from methylthioadenosine"/>
    <property type="evidence" value="ECO:0007669"/>
    <property type="project" value="UniProtKB-UniRule"/>
</dbReference>
<evidence type="ECO:0000256" key="8">
    <source>
        <dbReference type="SAM" id="MobiDB-lite"/>
    </source>
</evidence>
<feature type="binding site" evidence="7">
    <location>
        <begin position="612"/>
        <end position="613"/>
    </location>
    <ligand>
        <name>phosphate</name>
        <dbReference type="ChEBI" id="CHEBI:43474"/>
    </ligand>
</feature>
<dbReference type="PANTHER" id="PTHR42679:SF2">
    <property type="entry name" value="S-METHYL-5'-THIOADENOSINE PHOSPHORYLASE"/>
    <property type="match status" value="1"/>
</dbReference>
<evidence type="ECO:0000259" key="10">
    <source>
        <dbReference type="Pfam" id="PF26084"/>
    </source>
</evidence>
<feature type="binding site" evidence="7">
    <location>
        <position position="715"/>
    </location>
    <ligand>
        <name>substrate</name>
    </ligand>
</feature>
<dbReference type="GO" id="GO:0005634">
    <property type="term" value="C:nucleus"/>
    <property type="evidence" value="ECO:0007669"/>
    <property type="project" value="UniProtKB-SubCell"/>
</dbReference>
<dbReference type="InterPro" id="IPR018099">
    <property type="entry name" value="Purine_phosphorylase-2_CS"/>
</dbReference>
<dbReference type="InterPro" id="IPR010044">
    <property type="entry name" value="MTAP"/>
</dbReference>
<comment type="caution">
    <text evidence="11">The sequence shown here is derived from an EMBL/GenBank/DDBJ whole genome shotgun (WGS) entry which is preliminary data.</text>
</comment>
<feature type="site" description="Important for substrate specificity" evidence="7">
    <location>
        <position position="752"/>
    </location>
</feature>
<evidence type="ECO:0000256" key="4">
    <source>
        <dbReference type="ARBA" id="ARBA00022726"/>
    </source>
</evidence>
<feature type="region of interest" description="Disordered" evidence="8">
    <location>
        <begin position="468"/>
        <end position="489"/>
    </location>
</feature>
<keyword evidence="5 7" id="KW-0539">Nucleus</keyword>
<dbReference type="Gene3D" id="3.40.50.1580">
    <property type="entry name" value="Nucleoside phosphorylase domain"/>
    <property type="match status" value="1"/>
</dbReference>
<evidence type="ECO:0000256" key="7">
    <source>
        <dbReference type="HAMAP-Rule" id="MF_03155"/>
    </source>
</evidence>
<feature type="site" description="Important for substrate specificity" evidence="7">
    <location>
        <position position="697"/>
    </location>
</feature>
<evidence type="ECO:0000256" key="2">
    <source>
        <dbReference type="ARBA" id="ARBA00022676"/>
    </source>
</evidence>
<evidence type="ECO:0000259" key="9">
    <source>
        <dbReference type="Pfam" id="PF01048"/>
    </source>
</evidence>
<dbReference type="CDD" id="cd09010">
    <property type="entry name" value="MTAP_SsMTAPII_like_MTIP"/>
    <property type="match status" value="1"/>
</dbReference>
<comment type="function">
    <text evidence="6 7">Catalyzes the reversible phosphorylation of S-methyl-5'-thioadenosine (MTA) to adenine and 5-methylthioribose-1-phosphate. Involved in the breakdown of MTA, a major by-product of polyamine biosynthesis. Responsible for the first step in the methionine salvage pathway after MTA has been generated from S-adenosylmethionine. Has broad substrate specificity with 6-aminopurine nucleosides as preferred substrates.</text>
</comment>
<feature type="domain" description="Topors PWI-like" evidence="10">
    <location>
        <begin position="247"/>
        <end position="323"/>
    </location>
</feature>
<evidence type="ECO:0000313" key="11">
    <source>
        <dbReference type="EMBL" id="CAG5928554.1"/>
    </source>
</evidence>
<gene>
    <name evidence="7" type="primary">MTAP</name>
    <name evidence="11" type="ORF">MMEN_LOCUS12215</name>
</gene>
<comment type="pathway">
    <text evidence="7">Amino-acid biosynthesis; L-methionine biosynthesis via salvage pathway; S-methyl-5-thio-alpha-D-ribose 1-phosphate from S-methyl-5'-thioadenosine (phosphorylase route): step 1/1.</text>
</comment>
<dbReference type="HAMAP" id="MF_01963">
    <property type="entry name" value="MTAP"/>
    <property type="match status" value="1"/>
</dbReference>
<dbReference type="EMBL" id="CAJRST010013335">
    <property type="protein sequence ID" value="CAG5928554.1"/>
    <property type="molecule type" value="Genomic_DNA"/>
</dbReference>
<evidence type="ECO:0000256" key="6">
    <source>
        <dbReference type="ARBA" id="ARBA00057208"/>
    </source>
</evidence>
<dbReference type="GO" id="GO:0005739">
    <property type="term" value="C:mitochondrion"/>
    <property type="evidence" value="ECO:0007669"/>
    <property type="project" value="GOC"/>
</dbReference>
<dbReference type="NCBIfam" id="TIGR01694">
    <property type="entry name" value="MTAP"/>
    <property type="match status" value="1"/>
</dbReference>
<dbReference type="InterPro" id="IPR058745">
    <property type="entry name" value="PWI_Topors"/>
</dbReference>
<feature type="binding site" evidence="7">
    <location>
        <begin position="739"/>
        <end position="741"/>
    </location>
    <ligand>
        <name>substrate</name>
    </ligand>
</feature>
<feature type="region of interest" description="Disordered" evidence="8">
    <location>
        <begin position="359"/>
        <end position="451"/>
    </location>
</feature>
<dbReference type="OrthoDB" id="431409at2759"/>
<dbReference type="InterPro" id="IPR019174">
    <property type="entry name" value="NADH_DH_b-subcmplx_su6"/>
</dbReference>
<feature type="compositionally biased region" description="Acidic residues" evidence="8">
    <location>
        <begin position="436"/>
        <end position="451"/>
    </location>
</feature>
<dbReference type="GO" id="GO:0017061">
    <property type="term" value="F:S-methyl-5-thioadenosine phosphorylase activity"/>
    <property type="evidence" value="ECO:0007669"/>
    <property type="project" value="UniProtKB-UniRule"/>
</dbReference>
<dbReference type="PANTHER" id="PTHR42679">
    <property type="entry name" value="S-METHYL-5'-THIOADENOSINE PHOSPHORYLASE"/>
    <property type="match status" value="1"/>
</dbReference>
<evidence type="ECO:0000256" key="3">
    <source>
        <dbReference type="ARBA" id="ARBA00022679"/>
    </source>
</evidence>
<evidence type="ECO:0000313" key="12">
    <source>
        <dbReference type="Proteomes" id="UP000677803"/>
    </source>
</evidence>
<dbReference type="SUPFAM" id="SSF53167">
    <property type="entry name" value="Purine and uridine phosphorylases"/>
    <property type="match status" value="1"/>
</dbReference>
<dbReference type="GO" id="GO:0006166">
    <property type="term" value="P:purine ribonucleoside salvage"/>
    <property type="evidence" value="ECO:0007669"/>
    <property type="project" value="UniProtKB-KW"/>
</dbReference>
<keyword evidence="3 7" id="KW-0808">Transferase</keyword>
<keyword evidence="12" id="KW-1185">Reference proteome</keyword>
<keyword evidence="2 7" id="KW-0328">Glycosyltransferase</keyword>